<accession>A0AA86JGT0</accession>
<dbReference type="InterPro" id="IPR005123">
    <property type="entry name" value="Oxoglu/Fe-dep_dioxygenase_dom"/>
</dbReference>
<evidence type="ECO:0000256" key="6">
    <source>
        <dbReference type="ARBA" id="ARBA00023004"/>
    </source>
</evidence>
<feature type="binding site" evidence="7">
    <location>
        <position position="171"/>
    </location>
    <ligand>
        <name>Fe cation</name>
        <dbReference type="ChEBI" id="CHEBI:24875"/>
    </ligand>
</feature>
<evidence type="ECO:0000256" key="7">
    <source>
        <dbReference type="HAMAP-Rule" id="MF_00657"/>
    </source>
</evidence>
<dbReference type="Proteomes" id="UP001329151">
    <property type="component" value="Chromosome"/>
</dbReference>
<dbReference type="Gene3D" id="2.60.120.620">
    <property type="entry name" value="q2cbj1_9rhob like domain"/>
    <property type="match status" value="1"/>
</dbReference>
<dbReference type="Pfam" id="PF13640">
    <property type="entry name" value="2OG-FeII_Oxy_3"/>
    <property type="match status" value="1"/>
</dbReference>
<evidence type="ECO:0000313" key="9">
    <source>
        <dbReference type="EMBL" id="BET26841.1"/>
    </source>
</evidence>
<evidence type="ECO:0000259" key="8">
    <source>
        <dbReference type="PROSITE" id="PS51471"/>
    </source>
</evidence>
<dbReference type="InterPro" id="IPR006620">
    <property type="entry name" value="Pro_4_hyd_alph"/>
</dbReference>
<name>A0AA86JGT0_9BURK</name>
<sequence>MRAGLSRLKETSMLLHIPQVLNAAQLQDIRKALNQGDWVDGKQSSGAQAAQAKQNRQLSTACTQFDALSGLVANALNKHPLFIAGVLPLHTLPPMFNRYENGGCYGNHTDNSLQANQQTGQKVRTDVSVTVFLNPPEEYEGGELVIEDHFGAQEIKLDAGDAIAYPSTSLHRVEPVTKGCRFASFLWIQSLIRHHGQRAMLFDLDMTIVKLRHQLGDTPEVLALTNHYHKLIQQWAET</sequence>
<proteinExistence type="inferred from homology"/>
<dbReference type="HAMAP" id="MF_00657">
    <property type="entry name" value="Hydroxyl_YbiX"/>
    <property type="match status" value="1"/>
</dbReference>
<feature type="domain" description="Fe2OG dioxygenase" evidence="8">
    <location>
        <begin position="90"/>
        <end position="190"/>
    </location>
</feature>
<gene>
    <name evidence="9" type="ORF">RGQ30_23420</name>
</gene>
<evidence type="ECO:0000256" key="3">
    <source>
        <dbReference type="ARBA" id="ARBA00022896"/>
    </source>
</evidence>
<evidence type="ECO:0000256" key="2">
    <source>
        <dbReference type="ARBA" id="ARBA00022723"/>
    </source>
</evidence>
<dbReference type="GO" id="GO:0006879">
    <property type="term" value="P:intracellular iron ion homeostasis"/>
    <property type="evidence" value="ECO:0007669"/>
    <property type="project" value="TreeGrafter"/>
</dbReference>
<comment type="cofactor">
    <cofactor evidence="1 7">
        <name>L-ascorbate</name>
        <dbReference type="ChEBI" id="CHEBI:38290"/>
    </cofactor>
</comment>
<feature type="binding site" evidence="7">
    <location>
        <position position="181"/>
    </location>
    <ligand>
        <name>2-oxoglutarate</name>
        <dbReference type="ChEBI" id="CHEBI:16810"/>
    </ligand>
</feature>
<dbReference type="GO" id="GO:0005506">
    <property type="term" value="F:iron ion binding"/>
    <property type="evidence" value="ECO:0007669"/>
    <property type="project" value="UniProtKB-UniRule"/>
</dbReference>
<evidence type="ECO:0000256" key="1">
    <source>
        <dbReference type="ARBA" id="ARBA00001961"/>
    </source>
</evidence>
<dbReference type="PROSITE" id="PS51471">
    <property type="entry name" value="FE2OG_OXY"/>
    <property type="match status" value="1"/>
</dbReference>
<dbReference type="Pfam" id="PF18331">
    <property type="entry name" value="PKHD_C"/>
    <property type="match status" value="1"/>
</dbReference>
<evidence type="ECO:0000256" key="5">
    <source>
        <dbReference type="ARBA" id="ARBA00023002"/>
    </source>
</evidence>
<protein>
    <submittedName>
        <fullName evidence="9">Fe2+-dependent dioxygenase</fullName>
    </submittedName>
</protein>
<keyword evidence="6 7" id="KW-0408">Iron</keyword>
<feature type="binding site" evidence="7">
    <location>
        <position position="108"/>
    </location>
    <ligand>
        <name>Fe cation</name>
        <dbReference type="ChEBI" id="CHEBI:24875"/>
    </ligand>
</feature>
<dbReference type="NCBIfam" id="NF003975">
    <property type="entry name" value="PRK05467.1-4"/>
    <property type="match status" value="1"/>
</dbReference>
<dbReference type="PANTHER" id="PTHR41536:SF1">
    <property type="entry name" value="PKHD-TYPE HYDROXYLASE YBIX"/>
    <property type="match status" value="1"/>
</dbReference>
<dbReference type="InterPro" id="IPR044862">
    <property type="entry name" value="Pro_4_hyd_alph_FE2OG_OXY"/>
</dbReference>
<dbReference type="GO" id="GO:0016706">
    <property type="term" value="F:2-oxoglutarate-dependent dioxygenase activity"/>
    <property type="evidence" value="ECO:0007669"/>
    <property type="project" value="UniProtKB-UniRule"/>
</dbReference>
<reference evidence="9 10" key="1">
    <citation type="submission" date="2023-10" db="EMBL/GenBank/DDBJ databases">
        <title>Complete Genome Sequence of Limnobacter thiooxidans CS-K2T, Isolated from freshwater lake sediments in Bavaria, Germany.</title>
        <authorList>
            <person name="Naruki M."/>
            <person name="Watanabe A."/>
            <person name="Warashina T."/>
            <person name="Morita T."/>
            <person name="Arakawa K."/>
        </authorList>
    </citation>
    <scope>NUCLEOTIDE SEQUENCE [LARGE SCALE GENOMIC DNA]</scope>
    <source>
        <strain evidence="9 10">CS-K2</strain>
    </source>
</reference>
<keyword evidence="4 7" id="KW-0223">Dioxygenase</keyword>
<dbReference type="Gene3D" id="4.10.860.20">
    <property type="entry name" value="Rabenosyn, Rab binding domain"/>
    <property type="match status" value="1"/>
</dbReference>
<dbReference type="EMBL" id="AP028947">
    <property type="protein sequence ID" value="BET26841.1"/>
    <property type="molecule type" value="Genomic_DNA"/>
</dbReference>
<dbReference type="InterPro" id="IPR041097">
    <property type="entry name" value="PKHD_C"/>
</dbReference>
<dbReference type="SMART" id="SM00702">
    <property type="entry name" value="P4Hc"/>
    <property type="match status" value="1"/>
</dbReference>
<dbReference type="KEGG" id="lto:RGQ30_23420"/>
<dbReference type="GO" id="GO:0006974">
    <property type="term" value="P:DNA damage response"/>
    <property type="evidence" value="ECO:0007669"/>
    <property type="project" value="TreeGrafter"/>
</dbReference>
<dbReference type="GO" id="GO:0031418">
    <property type="term" value="F:L-ascorbic acid binding"/>
    <property type="evidence" value="ECO:0007669"/>
    <property type="project" value="UniProtKB-KW"/>
</dbReference>
<keyword evidence="2 7" id="KW-0479">Metal-binding</keyword>
<keyword evidence="5 7" id="KW-0560">Oxidoreductase</keyword>
<organism evidence="9 10">
    <name type="scientific">Limnobacter thiooxidans</name>
    <dbReference type="NCBI Taxonomy" id="131080"/>
    <lineage>
        <taxon>Bacteria</taxon>
        <taxon>Pseudomonadati</taxon>
        <taxon>Pseudomonadota</taxon>
        <taxon>Betaproteobacteria</taxon>
        <taxon>Burkholderiales</taxon>
        <taxon>Burkholderiaceae</taxon>
        <taxon>Limnobacter</taxon>
    </lineage>
</organism>
<keyword evidence="10" id="KW-1185">Reference proteome</keyword>
<dbReference type="InterPro" id="IPR023550">
    <property type="entry name" value="PKHD_hydroxylase"/>
</dbReference>
<dbReference type="NCBIfam" id="NF003974">
    <property type="entry name" value="PRK05467.1-3"/>
    <property type="match status" value="1"/>
</dbReference>
<feature type="binding site" evidence="7">
    <location>
        <position position="110"/>
    </location>
    <ligand>
        <name>Fe cation</name>
        <dbReference type="ChEBI" id="CHEBI:24875"/>
    </ligand>
</feature>
<evidence type="ECO:0000256" key="4">
    <source>
        <dbReference type="ARBA" id="ARBA00022964"/>
    </source>
</evidence>
<evidence type="ECO:0000313" key="10">
    <source>
        <dbReference type="Proteomes" id="UP001329151"/>
    </source>
</evidence>
<keyword evidence="3 7" id="KW-0847">Vitamin C</keyword>
<dbReference type="PANTHER" id="PTHR41536">
    <property type="entry name" value="PKHD-TYPE HYDROXYLASE YBIX"/>
    <property type="match status" value="1"/>
</dbReference>
<comment type="cofactor">
    <cofactor evidence="7">
        <name>Fe(2+)</name>
        <dbReference type="ChEBI" id="CHEBI:29033"/>
    </cofactor>
    <text evidence="7">Binds 1 Fe(2+) ion per subunit.</text>
</comment>
<dbReference type="AlphaFoldDB" id="A0AA86JGT0"/>